<dbReference type="AlphaFoldDB" id="A0A7I7Y2L8"/>
<dbReference type="Proteomes" id="UP000466931">
    <property type="component" value="Chromosome"/>
</dbReference>
<dbReference type="PANTHER" id="PTHR48229">
    <property type="entry name" value="CAIB/BAIF FAMILY ENZYME (AFU_ORTHOLOGUE AFUA_1G05360)-RELATED"/>
    <property type="match status" value="1"/>
</dbReference>
<gene>
    <name evidence="1" type="ORF">MCNF_44720</name>
</gene>
<protein>
    <submittedName>
        <fullName evidence="1">CoA transferase</fullName>
    </submittedName>
</protein>
<evidence type="ECO:0000313" key="1">
    <source>
        <dbReference type="EMBL" id="BBZ35867.1"/>
    </source>
</evidence>
<dbReference type="PANTHER" id="PTHR48229:SF1">
    <property type="entry name" value="ALPHA METHYLACYL-COA RACEMASE-RELATED"/>
    <property type="match status" value="1"/>
</dbReference>
<dbReference type="EMBL" id="AP022612">
    <property type="protein sequence ID" value="BBZ35867.1"/>
    <property type="molecule type" value="Genomic_DNA"/>
</dbReference>
<organism evidence="1 2">
    <name type="scientific">Mycolicibacterium confluentis</name>
    <dbReference type="NCBI Taxonomy" id="28047"/>
    <lineage>
        <taxon>Bacteria</taxon>
        <taxon>Bacillati</taxon>
        <taxon>Actinomycetota</taxon>
        <taxon>Actinomycetes</taxon>
        <taxon>Mycobacteriales</taxon>
        <taxon>Mycobacteriaceae</taxon>
        <taxon>Mycolicibacterium</taxon>
    </lineage>
</organism>
<dbReference type="InterPro" id="IPR023606">
    <property type="entry name" value="CoA-Trfase_III_dom_1_sf"/>
</dbReference>
<keyword evidence="1" id="KW-0808">Transferase</keyword>
<dbReference type="Gene3D" id="3.40.50.10540">
    <property type="entry name" value="Crotonobetainyl-coa:carnitine coa-transferase, domain 1"/>
    <property type="match status" value="1"/>
</dbReference>
<dbReference type="GO" id="GO:0016740">
    <property type="term" value="F:transferase activity"/>
    <property type="evidence" value="ECO:0007669"/>
    <property type="project" value="UniProtKB-KW"/>
</dbReference>
<evidence type="ECO:0000313" key="2">
    <source>
        <dbReference type="Proteomes" id="UP000466931"/>
    </source>
</evidence>
<accession>A0A7I7Y2L8</accession>
<dbReference type="SUPFAM" id="SSF89796">
    <property type="entry name" value="CoA-transferase family III (CaiB/BaiF)"/>
    <property type="match status" value="1"/>
</dbReference>
<dbReference type="InterPro" id="IPR052985">
    <property type="entry name" value="CoA-trans_III_biosynth/detox"/>
</dbReference>
<keyword evidence="2" id="KW-1185">Reference proteome</keyword>
<dbReference type="Pfam" id="PF02515">
    <property type="entry name" value="CoA_transf_3"/>
    <property type="match status" value="1"/>
</dbReference>
<reference evidence="1" key="1">
    <citation type="journal article" date="2019" name="Emerg. Microbes Infect.">
        <title>Comprehensive subspecies identification of 175 nontuberculous mycobacteria species based on 7547 genomic profiles.</title>
        <authorList>
            <person name="Matsumoto Y."/>
            <person name="Kinjo T."/>
            <person name="Motooka D."/>
            <person name="Nabeya D."/>
            <person name="Jung N."/>
            <person name="Uechi K."/>
            <person name="Horii T."/>
            <person name="Iida T."/>
            <person name="Fujita J."/>
            <person name="Nakamura S."/>
        </authorList>
    </citation>
    <scope>NUCLEOTIDE SEQUENCE [LARGE SCALE GENOMIC DNA]</scope>
    <source>
        <strain evidence="1">JCM 13671</strain>
    </source>
</reference>
<name>A0A7I7Y2L8_9MYCO</name>
<dbReference type="InterPro" id="IPR003673">
    <property type="entry name" value="CoA-Trfase_fam_III"/>
</dbReference>
<proteinExistence type="predicted"/>
<reference evidence="1" key="2">
    <citation type="submission" date="2020-02" db="EMBL/GenBank/DDBJ databases">
        <authorList>
            <person name="Matsumoto Y."/>
            <person name="Motooka D."/>
            <person name="Nakamura S."/>
        </authorList>
    </citation>
    <scope>NUCLEOTIDE SEQUENCE</scope>
    <source>
        <strain evidence="1">JCM 13671</strain>
    </source>
</reference>
<sequence length="385" mass="39167">MTGRDNFAMGTLGITDSVLSRAQAVADVLADQADALTGHVDAWELLSGRAALLELAPQGRVSAGGATRLLRTLDGWSALTLSRTDDLAAVPALLEADDSADDPWPAIECWAAARTSADVVERAVLLGLPVAALGEAEGAPPRVIGCGTAGPTRPLGELLVVDLSSMWAGPLCGQLLFRAGATVVKVESPGRPDGTRLGDRRFFDWMNAGKLCYAADFDRDRDALARLLQAADVVLEGSRPDALTRRGLGPHDIAPLSGRVWVRITGHGTDENGRARVAFGDDAAVAGGLVGRGPDGPVFVGDAIADPLTGLAAAHAVLDAVQRGGGLLAEVAMSAVAATYAAGPSGAVVDAPPATPVGIDSSAAELGAHQAEVEALVAGRIGPPC</sequence>